<comment type="caution">
    <text evidence="1">The sequence shown here is derived from an EMBL/GenBank/DDBJ whole genome shotgun (WGS) entry which is preliminary data.</text>
</comment>
<gene>
    <name evidence="1" type="ORF">Patl1_34790</name>
</gene>
<protein>
    <submittedName>
        <fullName evidence="1">Uncharacterized protein</fullName>
    </submittedName>
</protein>
<keyword evidence="2" id="KW-1185">Reference proteome</keyword>
<dbReference type="EMBL" id="CM047910">
    <property type="protein sequence ID" value="KAJ0074721.1"/>
    <property type="molecule type" value="Genomic_DNA"/>
</dbReference>
<dbReference type="Proteomes" id="UP001164250">
    <property type="component" value="Chromosome 15"/>
</dbReference>
<name>A0ACC0ZNB3_9ROSI</name>
<reference evidence="2" key="1">
    <citation type="journal article" date="2023" name="G3 (Bethesda)">
        <title>Genome assembly and association tests identify interacting loci associated with vigor, precocity, and sex in interspecific pistachio rootstocks.</title>
        <authorList>
            <person name="Palmer W."/>
            <person name="Jacygrad E."/>
            <person name="Sagayaradj S."/>
            <person name="Cavanaugh K."/>
            <person name="Han R."/>
            <person name="Bertier L."/>
            <person name="Beede B."/>
            <person name="Kafkas S."/>
            <person name="Golino D."/>
            <person name="Preece J."/>
            <person name="Michelmore R."/>
        </authorList>
    </citation>
    <scope>NUCLEOTIDE SEQUENCE [LARGE SCALE GENOMIC DNA]</scope>
</reference>
<evidence type="ECO:0000313" key="2">
    <source>
        <dbReference type="Proteomes" id="UP001164250"/>
    </source>
</evidence>
<sequence>MVKPSTTETPSSSSSSSHSVSPLQTFLVHLICGVGLGAGFWVAHNVYSINLVSHPSDTLRLIWVIESPIVILLYSYFRKNPDKASYFKAVVRGLLGLSVGALVNALGAIALGAPLGIQYMKNTFDWSLLMSLFTFVPAASVYGSSWEDWRRIFAHTKPNGSVDYMICLPVHGAVIGAWFGAWPMPLDWERPWQHMLNLAGFKAGLWFLYWMNVLFELLVFYLGLNDLIFNSQEWPICVSYGALAGYLIGMVASLGFVLIRGRQHHQKGD</sequence>
<accession>A0ACC0ZNB3</accession>
<organism evidence="1 2">
    <name type="scientific">Pistacia atlantica</name>
    <dbReference type="NCBI Taxonomy" id="434234"/>
    <lineage>
        <taxon>Eukaryota</taxon>
        <taxon>Viridiplantae</taxon>
        <taxon>Streptophyta</taxon>
        <taxon>Embryophyta</taxon>
        <taxon>Tracheophyta</taxon>
        <taxon>Spermatophyta</taxon>
        <taxon>Magnoliopsida</taxon>
        <taxon>eudicotyledons</taxon>
        <taxon>Gunneridae</taxon>
        <taxon>Pentapetalae</taxon>
        <taxon>rosids</taxon>
        <taxon>malvids</taxon>
        <taxon>Sapindales</taxon>
        <taxon>Anacardiaceae</taxon>
        <taxon>Pistacia</taxon>
    </lineage>
</organism>
<proteinExistence type="predicted"/>
<evidence type="ECO:0000313" key="1">
    <source>
        <dbReference type="EMBL" id="KAJ0074721.1"/>
    </source>
</evidence>